<organism evidence="11 12">
    <name type="scientific">Cytobacillus praedii</name>
    <dbReference type="NCBI Taxonomy" id="1742358"/>
    <lineage>
        <taxon>Bacteria</taxon>
        <taxon>Bacillati</taxon>
        <taxon>Bacillota</taxon>
        <taxon>Bacilli</taxon>
        <taxon>Bacillales</taxon>
        <taxon>Bacillaceae</taxon>
        <taxon>Cytobacillus</taxon>
    </lineage>
</organism>
<feature type="binding site" evidence="7">
    <location>
        <position position="358"/>
    </location>
    <ligand>
        <name>substrate</name>
    </ligand>
</feature>
<evidence type="ECO:0000256" key="6">
    <source>
        <dbReference type="PIRSR" id="PIRSR000185-1"/>
    </source>
</evidence>
<evidence type="ECO:0000256" key="1">
    <source>
        <dbReference type="ARBA" id="ARBA00006382"/>
    </source>
</evidence>
<dbReference type="Pfam" id="PF02812">
    <property type="entry name" value="ELFV_dehydrog_N"/>
    <property type="match status" value="1"/>
</dbReference>
<dbReference type="STRING" id="1742358.GCA_001439605_05017"/>
<dbReference type="InterPro" id="IPR036291">
    <property type="entry name" value="NAD(P)-bd_dom_sf"/>
</dbReference>
<dbReference type="FunFam" id="3.40.50.720:FF:000212">
    <property type="entry name" value="Glutamate dehydrogenase"/>
    <property type="match status" value="1"/>
</dbReference>
<feature type="site" description="Important for catalysis" evidence="8">
    <location>
        <position position="156"/>
    </location>
</feature>
<name>A0A4R1B5V3_9BACI</name>
<sequence>MVANNGTETNKEDKLDVLKSTQTVIHKALEKLGYSDEVFELLKEPLRMMTVKIPIRMDDGTVKVFTGYRAQHNDAVGPTKGGIRFHPGVTEKEVKALSIWMSLKCGIVDLPYGGGKGGIVCDPRNMSFRELEALSRGYVRAISQIVGPTKDIPAPDVFTNSQIMAWMMDEYSRMDEFNSPGFITGKPLVLGGSHGRESATAKGVTICINEAAKRRGIELKGARVVVQGFGNAGSFLSKFLHDAGAKVIGISDAYGALHDPNGLDIDYLLDRRDSFGTVTNLFNDTITNKELLELDCDILVPAAIENQITDENAHNIKAKIVVEAANGPTTLEATQILTERGILLVPDVLASAGGVTVSYFEWVQNNQGYYWSEEEVEEKLEKILVKSFENIYETAESRKVDMRLAAYMVGVRKMAEASRFRGWV</sequence>
<evidence type="ECO:0000313" key="12">
    <source>
        <dbReference type="Proteomes" id="UP000293846"/>
    </source>
</evidence>
<evidence type="ECO:0000256" key="5">
    <source>
        <dbReference type="PIRNR" id="PIRNR000185"/>
    </source>
</evidence>
<dbReference type="RefSeq" id="WP_057764333.1">
    <property type="nucleotide sequence ID" value="NZ_CP183326.1"/>
</dbReference>
<keyword evidence="12" id="KW-1185">Reference proteome</keyword>
<dbReference type="InterPro" id="IPR006097">
    <property type="entry name" value="Glu/Leu/Phe/Val/Trp_DH_dimer"/>
</dbReference>
<feature type="binding site" evidence="7">
    <location>
        <position position="231"/>
    </location>
    <ligand>
        <name>NAD(+)</name>
        <dbReference type="ChEBI" id="CHEBI:57540"/>
    </ligand>
</feature>
<feature type="binding site" evidence="7">
    <location>
        <position position="80"/>
    </location>
    <ligand>
        <name>substrate</name>
    </ligand>
</feature>
<dbReference type="OrthoDB" id="9803297at2"/>
<evidence type="ECO:0000256" key="2">
    <source>
        <dbReference type="ARBA" id="ARBA00012896"/>
    </source>
</evidence>
<dbReference type="Gene3D" id="3.40.50.10860">
    <property type="entry name" value="Leucine Dehydrogenase, chain A, domain 1"/>
    <property type="match status" value="1"/>
</dbReference>
<dbReference type="SUPFAM" id="SSF53223">
    <property type="entry name" value="Aminoacid dehydrogenase-like, N-terminal domain"/>
    <property type="match status" value="1"/>
</dbReference>
<accession>A0A4R1B5V3</accession>
<evidence type="ECO:0000313" key="11">
    <source>
        <dbReference type="EMBL" id="TCJ05534.1"/>
    </source>
</evidence>
<dbReference type="PROSITE" id="PS00074">
    <property type="entry name" value="GLFV_DEHYDROGENASE"/>
    <property type="match status" value="1"/>
</dbReference>
<evidence type="ECO:0000256" key="4">
    <source>
        <dbReference type="ARBA" id="ARBA00023027"/>
    </source>
</evidence>
<evidence type="ECO:0000256" key="3">
    <source>
        <dbReference type="ARBA" id="ARBA00023002"/>
    </source>
</evidence>
<keyword evidence="7" id="KW-0547">Nucleotide-binding</keyword>
<comment type="caution">
    <text evidence="11">The sequence shown here is derived from an EMBL/GenBank/DDBJ whole genome shotgun (WGS) entry which is preliminary data.</text>
</comment>
<dbReference type="PANTHER" id="PTHR11606:SF13">
    <property type="entry name" value="GLUTAMATE DEHYDROGENASE 1, MITOCHONDRIAL"/>
    <property type="match status" value="1"/>
</dbReference>
<feature type="active site" description="Proton donor" evidence="6">
    <location>
        <position position="116"/>
    </location>
</feature>
<dbReference type="Proteomes" id="UP000293846">
    <property type="component" value="Unassembled WGS sequence"/>
</dbReference>
<evidence type="ECO:0000256" key="8">
    <source>
        <dbReference type="PIRSR" id="PIRSR000185-3"/>
    </source>
</evidence>
<gene>
    <name evidence="11" type="ORF">E0Y62_05140</name>
</gene>
<protein>
    <recommendedName>
        <fullName evidence="2 5">Glutamate dehydrogenase</fullName>
    </recommendedName>
</protein>
<dbReference type="InterPro" id="IPR033524">
    <property type="entry name" value="Glu/Leu/Phe/Val_DH_AS"/>
</dbReference>
<evidence type="ECO:0000259" key="10">
    <source>
        <dbReference type="SMART" id="SM00839"/>
    </source>
</evidence>
<dbReference type="InterPro" id="IPR006096">
    <property type="entry name" value="Glu/Leu/Phe/Val/Trp_DH_C"/>
</dbReference>
<dbReference type="GO" id="GO:0004352">
    <property type="term" value="F:glutamate dehydrogenase (NAD+) activity"/>
    <property type="evidence" value="ECO:0007669"/>
    <property type="project" value="TreeGrafter"/>
</dbReference>
<dbReference type="InterPro" id="IPR046346">
    <property type="entry name" value="Aminoacid_DH-like_N_sf"/>
</dbReference>
<dbReference type="InterPro" id="IPR006095">
    <property type="entry name" value="Glu/Leu/Phe/Val/Trp_DH"/>
</dbReference>
<dbReference type="PRINTS" id="PR00082">
    <property type="entry name" value="GLFDHDRGNASE"/>
</dbReference>
<feature type="binding site" evidence="7">
    <location>
        <position position="200"/>
    </location>
    <ligand>
        <name>NAD(+)</name>
        <dbReference type="ChEBI" id="CHEBI:57540"/>
    </ligand>
</feature>
<dbReference type="Gene3D" id="3.40.50.720">
    <property type="entry name" value="NAD(P)-binding Rossmann-like Domain"/>
    <property type="match status" value="1"/>
</dbReference>
<feature type="binding site" evidence="7">
    <location>
        <position position="104"/>
    </location>
    <ligand>
        <name>substrate</name>
    </ligand>
</feature>
<dbReference type="FunFam" id="3.40.50.10860:FF:000008">
    <property type="entry name" value="Glutamate dehydrogenase"/>
    <property type="match status" value="1"/>
</dbReference>
<dbReference type="SUPFAM" id="SSF51735">
    <property type="entry name" value="NAD(P)-binding Rossmann-fold domains"/>
    <property type="match status" value="1"/>
</dbReference>
<evidence type="ECO:0000256" key="7">
    <source>
        <dbReference type="PIRSR" id="PIRSR000185-2"/>
    </source>
</evidence>
<keyword evidence="4 7" id="KW-0520">NAD</keyword>
<dbReference type="AlphaFoldDB" id="A0A4R1B5V3"/>
<dbReference type="PANTHER" id="PTHR11606">
    <property type="entry name" value="GLUTAMATE DEHYDROGENASE"/>
    <property type="match status" value="1"/>
</dbReference>
<dbReference type="InterPro" id="IPR033922">
    <property type="entry name" value="NAD_bind_Glu_DH"/>
</dbReference>
<keyword evidence="3 5" id="KW-0560">Oxidoreductase</keyword>
<dbReference type="InterPro" id="IPR014362">
    <property type="entry name" value="Glu_DH"/>
</dbReference>
<feature type="domain" description="Glutamate/phenylalanine/leucine/valine/L-tryptophan dehydrogenase C-terminal" evidence="10">
    <location>
        <begin position="193"/>
        <end position="422"/>
    </location>
</feature>
<dbReference type="PIRSF" id="PIRSF000185">
    <property type="entry name" value="Glu_DH"/>
    <property type="match status" value="1"/>
</dbReference>
<comment type="similarity">
    <text evidence="1 5 9">Belongs to the Glu/Leu/Phe/Val dehydrogenases family.</text>
</comment>
<dbReference type="CDD" id="cd01076">
    <property type="entry name" value="NAD_bind_1_Glu_DH"/>
    <property type="match status" value="1"/>
</dbReference>
<dbReference type="Pfam" id="PF00208">
    <property type="entry name" value="ELFV_dehydrog"/>
    <property type="match status" value="1"/>
</dbReference>
<dbReference type="EMBL" id="SJTH01000004">
    <property type="protein sequence ID" value="TCJ05534.1"/>
    <property type="molecule type" value="Genomic_DNA"/>
</dbReference>
<dbReference type="SMART" id="SM00839">
    <property type="entry name" value="ELFV_dehydrog"/>
    <property type="match status" value="1"/>
</dbReference>
<evidence type="ECO:0000256" key="9">
    <source>
        <dbReference type="RuleBase" id="RU004417"/>
    </source>
</evidence>
<reference evidence="11 12" key="1">
    <citation type="submission" date="2019-03" db="EMBL/GenBank/DDBJ databases">
        <authorList>
            <person name="Jensen L."/>
            <person name="Storgaard J."/>
            <person name="Sulaj E."/>
            <person name="Schramm A."/>
            <person name="Marshall I.P.G."/>
        </authorList>
    </citation>
    <scope>NUCLEOTIDE SEQUENCE [LARGE SCALE GENOMIC DNA]</scope>
    <source>
        <strain evidence="11 12">2017H2G3</strain>
    </source>
</reference>
<dbReference type="GO" id="GO:0000166">
    <property type="term" value="F:nucleotide binding"/>
    <property type="evidence" value="ECO:0007669"/>
    <property type="project" value="UniProtKB-KW"/>
</dbReference>
<dbReference type="GO" id="GO:0006538">
    <property type="term" value="P:L-glutamate catabolic process"/>
    <property type="evidence" value="ECO:0007669"/>
    <property type="project" value="TreeGrafter"/>
</dbReference>
<proteinExistence type="inferred from homology"/>